<dbReference type="OrthoDB" id="191139at2759"/>
<protein>
    <submittedName>
        <fullName evidence="4">Uncharacterized protein</fullName>
    </submittedName>
</protein>
<accession>A0A9N9UL92</accession>
<keyword evidence="3" id="KW-0560">Oxidoreductase</keyword>
<sequence>MKQNTMSLPRTKGFKSKAATDIPPLLGKVILVTGGSTGLGRQSVIELAQRKPSLIWLTARSSERAKTAAEEIQRVVPDVPIKPLALDLASCRSVKTAAKTFCDSCDRLDILLLNAGTMSYTPGMTEDGYEVHFGTNYLGHALLTKLLLPTLLSTAQADPDSDVRIIFVSSAVHKQAPAGGIQFDNLKSKATNLDAMARYGQSKLAVILFAKELARQYPQVKIASVHPGAVKTPLSASVSSKNLLLRCLMIVGRLFMSSVEDGVKNQLWAATSGAVISGEYYEPIGVSGKAGKYVKDAVLANKLWEWTEKEIEGYRMRLVEAQ</sequence>
<evidence type="ECO:0000313" key="5">
    <source>
        <dbReference type="Proteomes" id="UP000754883"/>
    </source>
</evidence>
<proteinExistence type="inferred from homology"/>
<dbReference type="PRINTS" id="PR00081">
    <property type="entry name" value="GDHRDH"/>
</dbReference>
<gene>
    <name evidence="4" type="ORF">CBYS24578_00015122</name>
</gene>
<dbReference type="PROSITE" id="PS00061">
    <property type="entry name" value="ADH_SHORT"/>
    <property type="match status" value="1"/>
</dbReference>
<evidence type="ECO:0000256" key="3">
    <source>
        <dbReference type="ARBA" id="ARBA00023002"/>
    </source>
</evidence>
<reference evidence="4" key="1">
    <citation type="submission" date="2021-10" db="EMBL/GenBank/DDBJ databases">
        <authorList>
            <person name="Piombo E."/>
        </authorList>
    </citation>
    <scope>NUCLEOTIDE SEQUENCE</scope>
</reference>
<dbReference type="Proteomes" id="UP000754883">
    <property type="component" value="Unassembled WGS sequence"/>
</dbReference>
<keyword evidence="2" id="KW-0521">NADP</keyword>
<keyword evidence="5" id="KW-1185">Reference proteome</keyword>
<evidence type="ECO:0000313" key="4">
    <source>
        <dbReference type="EMBL" id="CAG9992202.1"/>
    </source>
</evidence>
<evidence type="ECO:0000256" key="1">
    <source>
        <dbReference type="ARBA" id="ARBA00006484"/>
    </source>
</evidence>
<dbReference type="AlphaFoldDB" id="A0A9N9UL92"/>
<dbReference type="PANTHER" id="PTHR24320:SF282">
    <property type="entry name" value="WW DOMAIN-CONTAINING OXIDOREDUCTASE"/>
    <property type="match status" value="1"/>
</dbReference>
<evidence type="ECO:0000256" key="2">
    <source>
        <dbReference type="ARBA" id="ARBA00022857"/>
    </source>
</evidence>
<name>A0A9N9UL92_9HYPO</name>
<comment type="similarity">
    <text evidence="1">Belongs to the short-chain dehydrogenases/reductases (SDR) family.</text>
</comment>
<dbReference type="PANTHER" id="PTHR24320">
    <property type="entry name" value="RETINOL DEHYDROGENASE"/>
    <property type="match status" value="1"/>
</dbReference>
<dbReference type="Pfam" id="PF00106">
    <property type="entry name" value="adh_short"/>
    <property type="match status" value="1"/>
</dbReference>
<dbReference type="InterPro" id="IPR002347">
    <property type="entry name" value="SDR_fam"/>
</dbReference>
<organism evidence="4 5">
    <name type="scientific">Clonostachys byssicola</name>
    <dbReference type="NCBI Taxonomy" id="160290"/>
    <lineage>
        <taxon>Eukaryota</taxon>
        <taxon>Fungi</taxon>
        <taxon>Dikarya</taxon>
        <taxon>Ascomycota</taxon>
        <taxon>Pezizomycotina</taxon>
        <taxon>Sordariomycetes</taxon>
        <taxon>Hypocreomycetidae</taxon>
        <taxon>Hypocreales</taxon>
        <taxon>Bionectriaceae</taxon>
        <taxon>Clonostachys</taxon>
    </lineage>
</organism>
<dbReference type="EMBL" id="CABFNO020001481">
    <property type="protein sequence ID" value="CAG9992202.1"/>
    <property type="molecule type" value="Genomic_DNA"/>
</dbReference>
<comment type="caution">
    <text evidence="4">The sequence shown here is derived from an EMBL/GenBank/DDBJ whole genome shotgun (WGS) entry which is preliminary data.</text>
</comment>
<dbReference type="InterPro" id="IPR036291">
    <property type="entry name" value="NAD(P)-bd_dom_sf"/>
</dbReference>
<dbReference type="SUPFAM" id="SSF51735">
    <property type="entry name" value="NAD(P)-binding Rossmann-fold domains"/>
    <property type="match status" value="1"/>
</dbReference>
<dbReference type="Gene3D" id="3.40.50.720">
    <property type="entry name" value="NAD(P)-binding Rossmann-like Domain"/>
    <property type="match status" value="1"/>
</dbReference>
<dbReference type="GO" id="GO:0016491">
    <property type="term" value="F:oxidoreductase activity"/>
    <property type="evidence" value="ECO:0007669"/>
    <property type="project" value="UniProtKB-KW"/>
</dbReference>
<dbReference type="InterPro" id="IPR020904">
    <property type="entry name" value="Sc_DH/Rdtase_CS"/>
</dbReference>